<dbReference type="CDD" id="cd00667">
    <property type="entry name" value="ring_hydroxylating_dioxygenases_beta"/>
    <property type="match status" value="1"/>
</dbReference>
<name>A0A7Y9IXF2_9BURK</name>
<dbReference type="Proteomes" id="UP000542125">
    <property type="component" value="Unassembled WGS sequence"/>
</dbReference>
<dbReference type="SUPFAM" id="SSF54427">
    <property type="entry name" value="NTF2-like"/>
    <property type="match status" value="1"/>
</dbReference>
<evidence type="ECO:0000256" key="2">
    <source>
        <dbReference type="ARBA" id="ARBA00023002"/>
    </source>
</evidence>
<protein>
    <submittedName>
        <fullName evidence="3">3-phenylpropionate/cinnamic acid dioxygenase small subunit</fullName>
    </submittedName>
</protein>
<dbReference type="RefSeq" id="WP_179588894.1">
    <property type="nucleotide sequence ID" value="NZ_JACBYR010000002.1"/>
</dbReference>
<sequence>MTFTTTSLFHASTLAPARALELRQHVETFHADYCATLDSGSLEDWPEFFTEQGIYRVTARENAELGLPVGLVYCEGKGMLQDRAVAINRTQMFAPRYMLHLVTNTRVTAEEADGAIVAQANFLLMQTLVEGPTTVHMAGTYHDVFVREGDRLLLKDRQVIYDSTIIANDLVYPV</sequence>
<evidence type="ECO:0000313" key="3">
    <source>
        <dbReference type="EMBL" id="NYE84862.1"/>
    </source>
</evidence>
<dbReference type="Pfam" id="PF00866">
    <property type="entry name" value="Ring_hydroxyl_B"/>
    <property type="match status" value="1"/>
</dbReference>
<gene>
    <name evidence="3" type="ORF">FHW18_004169</name>
</gene>
<keyword evidence="4" id="KW-1185">Reference proteome</keyword>
<proteinExistence type="inferred from homology"/>
<comment type="similarity">
    <text evidence="1">Belongs to the bacterial ring-hydroxylating dioxygenase beta subunit family.</text>
</comment>
<dbReference type="GO" id="GO:0051213">
    <property type="term" value="F:dioxygenase activity"/>
    <property type="evidence" value="ECO:0007669"/>
    <property type="project" value="UniProtKB-KW"/>
</dbReference>
<reference evidence="3 4" key="1">
    <citation type="submission" date="2020-07" db="EMBL/GenBank/DDBJ databases">
        <title>Genomic Encyclopedia of Type Strains, Phase IV (KMG-V): Genome sequencing to study the core and pangenomes of soil and plant-associated prokaryotes.</title>
        <authorList>
            <person name="Whitman W."/>
        </authorList>
    </citation>
    <scope>NUCLEOTIDE SEQUENCE [LARGE SCALE GENOMIC DNA]</scope>
    <source>
        <strain evidence="3 4">SAS40</strain>
    </source>
</reference>
<accession>A0A7Y9IXF2</accession>
<dbReference type="InterPro" id="IPR000391">
    <property type="entry name" value="Rng_hydr_dOase-bsu"/>
</dbReference>
<dbReference type="InterPro" id="IPR032710">
    <property type="entry name" value="NTF2-like_dom_sf"/>
</dbReference>
<keyword evidence="2" id="KW-0560">Oxidoreductase</keyword>
<comment type="caution">
    <text evidence="3">The sequence shown here is derived from an EMBL/GenBank/DDBJ whole genome shotgun (WGS) entry which is preliminary data.</text>
</comment>
<evidence type="ECO:0000256" key="1">
    <source>
        <dbReference type="ARBA" id="ARBA00009570"/>
    </source>
</evidence>
<keyword evidence="3" id="KW-0223">Dioxygenase</keyword>
<dbReference type="Gene3D" id="3.10.450.50">
    <property type="match status" value="1"/>
</dbReference>
<organism evidence="3 4">
    <name type="scientific">Pigmentiphaga litoralis</name>
    <dbReference type="NCBI Taxonomy" id="516702"/>
    <lineage>
        <taxon>Bacteria</taxon>
        <taxon>Pseudomonadati</taxon>
        <taxon>Pseudomonadota</taxon>
        <taxon>Betaproteobacteria</taxon>
        <taxon>Burkholderiales</taxon>
        <taxon>Alcaligenaceae</taxon>
        <taxon>Pigmentiphaga</taxon>
    </lineage>
</organism>
<evidence type="ECO:0000313" key="4">
    <source>
        <dbReference type="Proteomes" id="UP000542125"/>
    </source>
</evidence>
<dbReference type="AlphaFoldDB" id="A0A7Y9IXF2"/>
<dbReference type="EMBL" id="JACBYR010000002">
    <property type="protein sequence ID" value="NYE84862.1"/>
    <property type="molecule type" value="Genomic_DNA"/>
</dbReference>